<name>A0A0H2UUX7_STRP3</name>
<feature type="transmembrane region" description="Helical" evidence="6">
    <location>
        <begin position="53"/>
        <end position="70"/>
    </location>
</feature>
<dbReference type="EMBL" id="AE014074">
    <property type="protein sequence ID" value="AAM79680.1"/>
    <property type="molecule type" value="Genomic_DNA"/>
</dbReference>
<feature type="transmembrane region" description="Helical" evidence="6">
    <location>
        <begin position="316"/>
        <end position="344"/>
    </location>
</feature>
<feature type="transmembrane region" description="Helical" evidence="6">
    <location>
        <begin position="467"/>
        <end position="486"/>
    </location>
</feature>
<feature type="transmembrane region" description="Helical" evidence="6">
    <location>
        <begin position="232"/>
        <end position="256"/>
    </location>
</feature>
<reference evidence="8 9" key="1">
    <citation type="journal article" date="2002" name="Proc. Natl. Acad. Sci. U.S.A.">
        <title>Genome sequence of a serotype M3 strain of group A Streptococcus: phage-encoded toxins, the high-virulence phenotype, and clone emergence.</title>
        <authorList>
            <person name="Beres S.B."/>
            <person name="Sylva G.L."/>
            <person name="Barbian K.D."/>
            <person name="Lei B."/>
            <person name="Hoff J.S."/>
            <person name="Mammarella N.D."/>
            <person name="Liu M.Y."/>
            <person name="Smoot J.C."/>
            <person name="Porcella S.F."/>
            <person name="Parkins L.D."/>
            <person name="Campbell D.S."/>
            <person name="Smith T.M."/>
            <person name="McCormick J.K."/>
            <person name="Leung D.Y."/>
            <person name="Schlievert P.M."/>
            <person name="Musser J.M."/>
        </authorList>
    </citation>
    <scope>NUCLEOTIDE SEQUENCE [LARGE SCALE GENOMIC DNA]</scope>
    <source>
        <strain evidence="9">ATCC BAA-595 / MGAS315</strain>
    </source>
</reference>
<proteinExistence type="predicted"/>
<keyword evidence="2" id="KW-1003">Cell membrane</keyword>
<sequence length="747" mass="85633">MTFSWTKLVPLSKIQFAFLILVLFYQIHSPSWLTFLLSLSLICLLVKRLSKKEFLGVFAILSFCALFLLYQKQQLVQKLEIQPVQITSVALVPDSIRINGDQLAVLGRHGKHSYQLFYRLKSQAEAQLFKKEHRWLVMHAKVTLEKAEEVRNFKGFNYQTFLAYQGIYRIGKVEQIEQLEVISPESICDYLSSLRRRAIVHCQQHFPRRMSHYLTGLLFGYLDKSFGEMTDYYSQLGIIHLFALSGMQVGFFLTCFRRVLLLLAVPLEWIKWIELPFACFYAALTGYSISVIRSLVQSQLRHLGIKGLDNLACTFLLVFLWDAHFLMTVGGVLTFSYAFLLTVVTVEELSGAKRQLVQVLTISLGILPFLLFYFSSFNPMSMVLTALLSYLFDLFILPLLCLVFCLSPLVTVSICNHLFILLEKVIQFLGNTFNSSLVFGSPTSWHLLILVISFAIFYDYRQVRQRVITCGLVIALTLLSVKYPLINEVTFIDIGQGDSILVREWTGKNLLIDVGGRPFFSSKEHWRRGHHVANAQKTLIPYLKSRGIHTIDQLLVTHADTDHMGDIEVVAKAIRIKEILTSQGSLSHPSFVRRLRRLKYHVRVLAAGDQLPIMGSVLQVLYPWQLGDGKNNDSLVLYGRLLNRTFLFTGDLEKEGENEIIKRYPQLRVDYLKAGHHGSNTSSSAAFLDHIQPKVAFISAGKNNRYQHPHRETLARLEDRQITYYRTDTQGAIRLTGWTSWHLETVR</sequence>
<feature type="transmembrane region" description="Helical" evidence="6">
    <location>
        <begin position="443"/>
        <end position="460"/>
    </location>
</feature>
<dbReference type="SUPFAM" id="SSF56281">
    <property type="entry name" value="Metallo-hydrolase/oxidoreductase"/>
    <property type="match status" value="1"/>
</dbReference>
<dbReference type="GO" id="GO:0005886">
    <property type="term" value="C:plasma membrane"/>
    <property type="evidence" value="ECO:0007669"/>
    <property type="project" value="UniProtKB-SubCell"/>
</dbReference>
<feature type="transmembrane region" description="Helical" evidence="6">
    <location>
        <begin position="387"/>
        <end position="406"/>
    </location>
</feature>
<dbReference type="AlphaFoldDB" id="A0A0H2UUX7"/>
<dbReference type="InterPro" id="IPR036866">
    <property type="entry name" value="RibonucZ/Hydroxyglut_hydro"/>
</dbReference>
<keyword evidence="4 6" id="KW-1133">Transmembrane helix</keyword>
<dbReference type="CDD" id="cd07731">
    <property type="entry name" value="ComA-like_MBL-fold"/>
    <property type="match status" value="1"/>
</dbReference>
<dbReference type="Pfam" id="PF00753">
    <property type="entry name" value="Lactamase_B"/>
    <property type="match status" value="1"/>
</dbReference>
<feature type="transmembrane region" description="Helical" evidence="6">
    <location>
        <begin position="277"/>
        <end position="296"/>
    </location>
</feature>
<organism evidence="8 9">
    <name type="scientific">Streptococcus pyogenes serotype M3 (strain ATCC BAA-595 / MGAS315)</name>
    <dbReference type="NCBI Taxonomy" id="198466"/>
    <lineage>
        <taxon>Bacteria</taxon>
        <taxon>Bacillati</taxon>
        <taxon>Bacillota</taxon>
        <taxon>Bacilli</taxon>
        <taxon>Lactobacillales</taxon>
        <taxon>Streptococcaceae</taxon>
        <taxon>Streptococcus</taxon>
    </lineage>
</organism>
<dbReference type="PANTHER" id="PTHR30619">
    <property type="entry name" value="DNA INTERNALIZATION/COMPETENCE PROTEIN COMEC/REC2"/>
    <property type="match status" value="1"/>
</dbReference>
<dbReference type="PANTHER" id="PTHR30619:SF1">
    <property type="entry name" value="RECOMBINATION PROTEIN 2"/>
    <property type="match status" value="1"/>
</dbReference>
<dbReference type="InterPro" id="IPR004477">
    <property type="entry name" value="ComEC_N"/>
</dbReference>
<comment type="subcellular location">
    <subcellularLocation>
        <location evidence="1">Cell membrane</location>
        <topology evidence="1">Multi-pass membrane protein</topology>
    </subcellularLocation>
</comment>
<dbReference type="InterPro" id="IPR004797">
    <property type="entry name" value="Competence_ComEC/Rec2"/>
</dbReference>
<keyword evidence="3 6" id="KW-0812">Transmembrane</keyword>
<dbReference type="InterPro" id="IPR035681">
    <property type="entry name" value="ComA-like_MBL"/>
</dbReference>
<dbReference type="InterPro" id="IPR052159">
    <property type="entry name" value="Competence_DNA_uptake"/>
</dbReference>
<dbReference type="NCBIfam" id="TIGR00361">
    <property type="entry name" value="ComEC_Rec2"/>
    <property type="match status" value="1"/>
</dbReference>
<dbReference type="Proteomes" id="UP000000564">
    <property type="component" value="Chromosome"/>
</dbReference>
<keyword evidence="5 6" id="KW-0472">Membrane</keyword>
<dbReference type="SMART" id="SM00849">
    <property type="entry name" value="Lactamase_B"/>
    <property type="match status" value="1"/>
</dbReference>
<feature type="transmembrane region" description="Helical" evidence="6">
    <location>
        <begin position="16"/>
        <end position="46"/>
    </location>
</feature>
<dbReference type="KEGG" id="spg:SpyM3_1073"/>
<protein>
    <submittedName>
        <fullName evidence="8">Putative competence protein</fullName>
    </submittedName>
</protein>
<dbReference type="InterPro" id="IPR001279">
    <property type="entry name" value="Metallo-B-lactamas"/>
</dbReference>
<feature type="transmembrane region" description="Helical" evidence="6">
    <location>
        <begin position="356"/>
        <end position="375"/>
    </location>
</feature>
<evidence type="ECO:0000256" key="5">
    <source>
        <dbReference type="ARBA" id="ARBA00023136"/>
    </source>
</evidence>
<evidence type="ECO:0000313" key="9">
    <source>
        <dbReference type="Proteomes" id="UP000000564"/>
    </source>
</evidence>
<evidence type="ECO:0000313" key="8">
    <source>
        <dbReference type="EMBL" id="AAM79680.1"/>
    </source>
</evidence>
<dbReference type="HOGENOM" id="CLU_010363_2_3_9"/>
<gene>
    <name evidence="8" type="primary">comEC</name>
    <name evidence="8" type="ordered locus">SpyM3_1073</name>
</gene>
<evidence type="ECO:0000259" key="7">
    <source>
        <dbReference type="SMART" id="SM00849"/>
    </source>
</evidence>
<feature type="domain" description="Metallo-beta-lactamase" evidence="7">
    <location>
        <begin position="496"/>
        <end position="702"/>
    </location>
</feature>
<dbReference type="Gene3D" id="3.60.15.10">
    <property type="entry name" value="Ribonuclease Z/Hydroxyacylglutathione hydrolase-like"/>
    <property type="match status" value="1"/>
</dbReference>
<dbReference type="Pfam" id="PF03772">
    <property type="entry name" value="Competence"/>
    <property type="match status" value="1"/>
</dbReference>
<evidence type="ECO:0000256" key="6">
    <source>
        <dbReference type="SAM" id="Phobius"/>
    </source>
</evidence>
<evidence type="ECO:0000256" key="3">
    <source>
        <dbReference type="ARBA" id="ARBA00022692"/>
    </source>
</evidence>
<accession>A0A0H2UUX7</accession>
<dbReference type="GO" id="GO:0030420">
    <property type="term" value="P:establishment of competence for transformation"/>
    <property type="evidence" value="ECO:0007669"/>
    <property type="project" value="InterPro"/>
</dbReference>
<dbReference type="RefSeq" id="WP_011054660.1">
    <property type="nucleotide sequence ID" value="NC_004070.1"/>
</dbReference>
<evidence type="ECO:0000256" key="1">
    <source>
        <dbReference type="ARBA" id="ARBA00004651"/>
    </source>
</evidence>
<evidence type="ECO:0000256" key="4">
    <source>
        <dbReference type="ARBA" id="ARBA00022989"/>
    </source>
</evidence>
<evidence type="ECO:0000256" key="2">
    <source>
        <dbReference type="ARBA" id="ARBA00022475"/>
    </source>
</evidence>